<accession>A0A2P8CCT9</accession>
<dbReference type="EMBL" id="PYGC01000005">
    <property type="protein sequence ID" value="PSK82787.1"/>
    <property type="molecule type" value="Genomic_DNA"/>
</dbReference>
<dbReference type="AlphaFoldDB" id="A0A2P8CCT9"/>
<name>A0A2P8CCT9_9BACT</name>
<reference evidence="2 3" key="1">
    <citation type="submission" date="2018-03" db="EMBL/GenBank/DDBJ databases">
        <title>Genomic Encyclopedia of Archaeal and Bacterial Type Strains, Phase II (KMG-II): from individual species to whole genera.</title>
        <authorList>
            <person name="Goeker M."/>
        </authorList>
    </citation>
    <scope>NUCLEOTIDE SEQUENCE [LARGE SCALE GENOMIC DNA]</scope>
    <source>
        <strain evidence="2 3">DSM 27267</strain>
    </source>
</reference>
<gene>
    <name evidence="2" type="ORF">CLV93_105179</name>
    <name evidence="1" type="ORF">JCM18694_16430</name>
</gene>
<reference evidence="1 4" key="2">
    <citation type="submission" date="2019-10" db="EMBL/GenBank/DDBJ databases">
        <title>Prolixibacter strains distinguished by the presence of nitrate reductase genes were adept at nitrate-dependent anaerobic corrosion of metallic iron and carbon steel.</title>
        <authorList>
            <person name="Iino T."/>
            <person name="Shono N."/>
            <person name="Ito K."/>
            <person name="Nakamura R."/>
            <person name="Sueoka K."/>
            <person name="Harayama S."/>
            <person name="Ohkuma M."/>
        </authorList>
    </citation>
    <scope>NUCLEOTIDE SEQUENCE [LARGE SCALE GENOMIC DNA]</scope>
    <source>
        <strain evidence="1 4">MIC1-1</strain>
    </source>
</reference>
<evidence type="ECO:0000313" key="2">
    <source>
        <dbReference type="EMBL" id="PSK82787.1"/>
    </source>
</evidence>
<dbReference type="RefSeq" id="WP_106542382.1">
    <property type="nucleotide sequence ID" value="NZ_BLAU01000001.1"/>
</dbReference>
<protein>
    <submittedName>
        <fullName evidence="2">Uncharacterized protein</fullName>
    </submittedName>
</protein>
<comment type="caution">
    <text evidence="2">The sequence shown here is derived from an EMBL/GenBank/DDBJ whole genome shotgun (WGS) entry which is preliminary data.</text>
</comment>
<dbReference type="OrthoDB" id="9182769at2"/>
<evidence type="ECO:0000313" key="1">
    <source>
        <dbReference type="EMBL" id="GET21397.1"/>
    </source>
</evidence>
<dbReference type="EMBL" id="BLAU01000001">
    <property type="protein sequence ID" value="GET21397.1"/>
    <property type="molecule type" value="Genomic_DNA"/>
</dbReference>
<dbReference type="Proteomes" id="UP000240621">
    <property type="component" value="Unassembled WGS sequence"/>
</dbReference>
<keyword evidence="4" id="KW-1185">Reference proteome</keyword>
<evidence type="ECO:0000313" key="3">
    <source>
        <dbReference type="Proteomes" id="UP000240621"/>
    </source>
</evidence>
<dbReference type="Proteomes" id="UP000396862">
    <property type="component" value="Unassembled WGS sequence"/>
</dbReference>
<proteinExistence type="predicted"/>
<evidence type="ECO:0000313" key="4">
    <source>
        <dbReference type="Proteomes" id="UP000396862"/>
    </source>
</evidence>
<sequence>MKTVSDIDFRLKEEDFEFDYQQKLTKKLDNLSSEFDQKVINEIVLWKVSRYSELSEVTFSLLNQIDGVFDEELTKRVLKSMIGHKGIQLPMASTILRFKNPKLYQIIDQRVYRILYGEELKISPYKSRNNISSQVELYLTYLSDLRILSKKLNIPFEKADRILYNADKRLNKGKNIKNY</sequence>
<organism evidence="2 3">
    <name type="scientific">Prolixibacter denitrificans</name>
    <dbReference type="NCBI Taxonomy" id="1541063"/>
    <lineage>
        <taxon>Bacteria</taxon>
        <taxon>Pseudomonadati</taxon>
        <taxon>Bacteroidota</taxon>
        <taxon>Bacteroidia</taxon>
        <taxon>Marinilabiliales</taxon>
        <taxon>Prolixibacteraceae</taxon>
        <taxon>Prolixibacter</taxon>
    </lineage>
</organism>